<organism evidence="1 2">
    <name type="scientific">Opisthorchis viverrini</name>
    <name type="common">Southeast Asian liver fluke</name>
    <dbReference type="NCBI Taxonomy" id="6198"/>
    <lineage>
        <taxon>Eukaryota</taxon>
        <taxon>Metazoa</taxon>
        <taxon>Spiralia</taxon>
        <taxon>Lophotrochozoa</taxon>
        <taxon>Platyhelminthes</taxon>
        <taxon>Trematoda</taxon>
        <taxon>Digenea</taxon>
        <taxon>Opisthorchiida</taxon>
        <taxon>Opisthorchiata</taxon>
        <taxon>Opisthorchiidae</taxon>
        <taxon>Opisthorchis</taxon>
    </lineage>
</organism>
<name>A0A074ZVM4_OPIVI</name>
<evidence type="ECO:0000313" key="1">
    <source>
        <dbReference type="EMBL" id="KER27435.1"/>
    </source>
</evidence>
<gene>
    <name evidence="1" type="ORF">T265_05538</name>
</gene>
<dbReference type="EMBL" id="KL596723">
    <property type="protein sequence ID" value="KER27435.1"/>
    <property type="molecule type" value="Genomic_DNA"/>
</dbReference>
<dbReference type="RefSeq" id="XP_009168836.1">
    <property type="nucleotide sequence ID" value="XM_009170572.1"/>
</dbReference>
<dbReference type="Proteomes" id="UP000054324">
    <property type="component" value="Unassembled WGS sequence"/>
</dbReference>
<proteinExistence type="predicted"/>
<dbReference type="GeneID" id="20319720"/>
<evidence type="ECO:0000313" key="2">
    <source>
        <dbReference type="Proteomes" id="UP000054324"/>
    </source>
</evidence>
<dbReference type="KEGG" id="ovi:T265_05538"/>
<dbReference type="AlphaFoldDB" id="A0A074ZVM4"/>
<accession>A0A074ZVM4</accession>
<dbReference type="CTD" id="20319720"/>
<reference evidence="1 2" key="1">
    <citation type="submission" date="2013-11" db="EMBL/GenBank/DDBJ databases">
        <title>Opisthorchis viverrini - life in the bile duct.</title>
        <authorList>
            <person name="Young N.D."/>
            <person name="Nagarajan N."/>
            <person name="Lin S.J."/>
            <person name="Korhonen P.K."/>
            <person name="Jex A.R."/>
            <person name="Hall R.S."/>
            <person name="Safavi-Hemami H."/>
            <person name="Kaewkong W."/>
            <person name="Bertrand D."/>
            <person name="Gao S."/>
            <person name="Seet Q."/>
            <person name="Wongkham S."/>
            <person name="Teh B.T."/>
            <person name="Wongkham C."/>
            <person name="Intapan P.M."/>
            <person name="Maleewong W."/>
            <person name="Yang X."/>
            <person name="Hu M."/>
            <person name="Wang Z."/>
            <person name="Hofmann A."/>
            <person name="Sternberg P.W."/>
            <person name="Tan P."/>
            <person name="Wang J."/>
            <person name="Gasser R.B."/>
        </authorList>
    </citation>
    <scope>NUCLEOTIDE SEQUENCE [LARGE SCALE GENOMIC DNA]</scope>
</reference>
<sequence length="161" mass="18524">MGRAHQSHRSSANTFACSDVKIQMRPTCVGGVVFTCSPRMSDVRGSNRSETRVHCFPLVWTHQNNYARTGRRPFKRKRCDYEQNEIKSSEYGRICVDIVDETVHLVIHSFANQFCFHERLNETSRRNVTDAGSTFCNTLYFVHVANHKPAQKQALVTSRRT</sequence>
<protein>
    <submittedName>
        <fullName evidence="1">Uncharacterized protein</fullName>
    </submittedName>
</protein>
<keyword evidence="2" id="KW-1185">Reference proteome</keyword>